<evidence type="ECO:0000313" key="6">
    <source>
        <dbReference type="EMBL" id="BCS86359.1"/>
    </source>
</evidence>
<keyword evidence="3" id="KW-0732">Signal</keyword>
<evidence type="ECO:0000256" key="4">
    <source>
        <dbReference type="ARBA" id="ARBA00023263"/>
    </source>
</evidence>
<comment type="subcellular location">
    <subcellularLocation>
        <location evidence="1">Fimbrium</location>
    </subcellularLocation>
</comment>
<evidence type="ECO:0000256" key="1">
    <source>
        <dbReference type="ARBA" id="ARBA00004561"/>
    </source>
</evidence>
<name>A0ABM7P0Q6_9BACT</name>
<evidence type="ECO:0000256" key="2">
    <source>
        <dbReference type="ARBA" id="ARBA00006011"/>
    </source>
</evidence>
<dbReference type="Pfam" id="PF06321">
    <property type="entry name" value="P_gingi_FimA"/>
    <property type="match status" value="1"/>
</dbReference>
<dbReference type="Gene3D" id="2.60.40.3690">
    <property type="match status" value="1"/>
</dbReference>
<organism evidence="6 7">
    <name type="scientific">Prevotella herbatica</name>
    <dbReference type="NCBI Taxonomy" id="2801997"/>
    <lineage>
        <taxon>Bacteria</taxon>
        <taxon>Pseudomonadati</taxon>
        <taxon>Bacteroidota</taxon>
        <taxon>Bacteroidia</taxon>
        <taxon>Bacteroidales</taxon>
        <taxon>Prevotellaceae</taxon>
        <taxon>Prevotella</taxon>
    </lineage>
</organism>
<sequence length="385" mass="39791">MSSCSSEELPTTEKPSTGLQTLTLNLKPAGTRAAIYTDPASLTPNPESAISIVTIGIFDQTADVNGNYPVKTIQEVTTSSTSPSITTSQLASGDKVLVAVNAKAGTFTGAKNLTEFENKTLAIDDALAGGNPSATTVATGNLPMFGTSTITGSSPTFSASVDVYHMVSKITLRSLSVNFSATGAYSAATFKPTAVFLSNVPDKLDFYPVDAANMTSYSTFATVGTLQQGESGVSSNLKAYLGTASPIGFTPVNATLSGVNTGSTYNWGTVSPSVTNILYLYSMPSSAATSTRLVIRGDFDPDGPGSASAVPVYYPININYNSSGSTIPDGGTVAKQIYPNKNYIIDVTIQGKGSSSPTVAIDPQTATANITVKDFTPANQSNVFN</sequence>
<proteinExistence type="inferred from homology"/>
<feature type="domain" description="Major fimbrial subunit protein N-terminal" evidence="5">
    <location>
        <begin position="21"/>
        <end position="151"/>
    </location>
</feature>
<dbReference type="InterPro" id="IPR029141">
    <property type="entry name" value="FimA_N"/>
</dbReference>
<evidence type="ECO:0000259" key="5">
    <source>
        <dbReference type="Pfam" id="PF06321"/>
    </source>
</evidence>
<reference evidence="6 7" key="1">
    <citation type="journal article" date="2022" name="Int. J. Syst. Evol. Microbiol.">
        <title>Prevotella herbatica sp. nov., a plant polysaccharide-decomposing anaerobic bacterium isolated from a methanogenic reactor.</title>
        <authorList>
            <person name="Uek A."/>
            <person name="Tonouchi A."/>
            <person name="Kaku N."/>
            <person name="Ueki K."/>
        </authorList>
    </citation>
    <scope>NUCLEOTIDE SEQUENCE [LARGE SCALE GENOMIC DNA]</scope>
    <source>
        <strain evidence="6 7">WR041</strain>
    </source>
</reference>
<dbReference type="Proteomes" id="UP001319045">
    <property type="component" value="Chromosome"/>
</dbReference>
<protein>
    <recommendedName>
        <fullName evidence="5">Major fimbrial subunit protein N-terminal domain-containing protein</fullName>
    </recommendedName>
</protein>
<gene>
    <name evidence="6" type="ORF">prwr041_22520</name>
</gene>
<keyword evidence="4" id="KW-0281">Fimbrium</keyword>
<dbReference type="EMBL" id="AP024484">
    <property type="protein sequence ID" value="BCS86359.1"/>
    <property type="molecule type" value="Genomic_DNA"/>
</dbReference>
<accession>A0ABM7P0Q6</accession>
<keyword evidence="7" id="KW-1185">Reference proteome</keyword>
<evidence type="ECO:0000256" key="3">
    <source>
        <dbReference type="ARBA" id="ARBA00022729"/>
    </source>
</evidence>
<evidence type="ECO:0000313" key="7">
    <source>
        <dbReference type="Proteomes" id="UP001319045"/>
    </source>
</evidence>
<comment type="similarity">
    <text evidence="2">Belongs to the bacteroidetes fimbrillin superfamily. FimA/Mfa1 family.</text>
</comment>